<name>A0A1I6RX69_9GAMM</name>
<dbReference type="SUPFAM" id="SSF160369">
    <property type="entry name" value="Ribosomal protein L10-like"/>
    <property type="match status" value="1"/>
</dbReference>
<keyword evidence="4 6" id="KW-0687">Ribonucleoprotein</keyword>
<dbReference type="CDD" id="cd05797">
    <property type="entry name" value="Ribosomal_L10"/>
    <property type="match status" value="1"/>
</dbReference>
<accession>A0A1I6RX69</accession>
<dbReference type="InterPro" id="IPR043141">
    <property type="entry name" value="Ribosomal_uL10-like_sf"/>
</dbReference>
<dbReference type="InterPro" id="IPR047865">
    <property type="entry name" value="Ribosomal_uL10_bac_type"/>
</dbReference>
<dbReference type="InterPro" id="IPR002363">
    <property type="entry name" value="Ribosomal_uL10_CS_bac"/>
</dbReference>
<comment type="similarity">
    <text evidence="2 6">Belongs to the universal ribosomal protein uL10 family.</text>
</comment>
<evidence type="ECO:0000256" key="4">
    <source>
        <dbReference type="ARBA" id="ARBA00023274"/>
    </source>
</evidence>
<dbReference type="HAMAP" id="MF_00362">
    <property type="entry name" value="Ribosomal_uL10"/>
    <property type="match status" value="1"/>
</dbReference>
<comment type="function">
    <text evidence="1 6">Forms part of the ribosomal stalk, playing a central role in the interaction of the ribosome with GTP-bound translation factors.</text>
</comment>
<evidence type="ECO:0000256" key="3">
    <source>
        <dbReference type="ARBA" id="ARBA00022980"/>
    </source>
</evidence>
<dbReference type="Gene3D" id="3.30.70.1730">
    <property type="match status" value="1"/>
</dbReference>
<evidence type="ECO:0000256" key="5">
    <source>
        <dbReference type="ARBA" id="ARBA00035202"/>
    </source>
</evidence>
<dbReference type="Pfam" id="PF00466">
    <property type="entry name" value="Ribosomal_L10"/>
    <property type="match status" value="1"/>
</dbReference>
<dbReference type="GO" id="GO:0003735">
    <property type="term" value="F:structural constituent of ribosome"/>
    <property type="evidence" value="ECO:0007669"/>
    <property type="project" value="InterPro"/>
</dbReference>
<dbReference type="GO" id="GO:0015934">
    <property type="term" value="C:large ribosomal subunit"/>
    <property type="evidence" value="ECO:0007669"/>
    <property type="project" value="InterPro"/>
</dbReference>
<dbReference type="GO" id="GO:0006412">
    <property type="term" value="P:translation"/>
    <property type="evidence" value="ECO:0007669"/>
    <property type="project" value="UniProtKB-UniRule"/>
</dbReference>
<evidence type="ECO:0000256" key="1">
    <source>
        <dbReference type="ARBA" id="ARBA00002633"/>
    </source>
</evidence>
<evidence type="ECO:0000256" key="2">
    <source>
        <dbReference type="ARBA" id="ARBA00008889"/>
    </source>
</evidence>
<dbReference type="EMBL" id="FOZU01000006">
    <property type="protein sequence ID" value="SFS69276.1"/>
    <property type="molecule type" value="Genomic_DNA"/>
</dbReference>
<keyword evidence="6" id="KW-0699">rRNA-binding</keyword>
<dbReference type="InterPro" id="IPR001790">
    <property type="entry name" value="Ribosomal_uL10"/>
</dbReference>
<dbReference type="RefSeq" id="WP_074944879.1">
    <property type="nucleotide sequence ID" value="NZ_CAJJDZ010000002.1"/>
</dbReference>
<keyword evidence="3 6" id="KW-0689">Ribosomal protein</keyword>
<keyword evidence="8" id="KW-1185">Reference proteome</keyword>
<dbReference type="AlphaFoldDB" id="A0A1I6RX69"/>
<dbReference type="InterPro" id="IPR022973">
    <property type="entry name" value="Ribosomal_uL10_bac"/>
</dbReference>
<dbReference type="Proteomes" id="UP000182827">
    <property type="component" value="Unassembled WGS sequence"/>
</dbReference>
<evidence type="ECO:0000256" key="6">
    <source>
        <dbReference type="HAMAP-Rule" id="MF_00362"/>
    </source>
</evidence>
<dbReference type="PROSITE" id="PS01109">
    <property type="entry name" value="RIBOSOMAL_L10"/>
    <property type="match status" value="1"/>
</dbReference>
<proteinExistence type="inferred from homology"/>
<evidence type="ECO:0000313" key="8">
    <source>
        <dbReference type="Proteomes" id="UP000182827"/>
    </source>
</evidence>
<dbReference type="GO" id="GO:0070180">
    <property type="term" value="F:large ribosomal subunit rRNA binding"/>
    <property type="evidence" value="ECO:0007669"/>
    <property type="project" value="UniProtKB-UniRule"/>
</dbReference>
<reference evidence="8" key="1">
    <citation type="submission" date="2016-10" db="EMBL/GenBank/DDBJ databases">
        <authorList>
            <person name="Varghese N."/>
            <person name="Submissions S."/>
        </authorList>
    </citation>
    <scope>NUCLEOTIDE SEQUENCE [LARGE SCALE GENOMIC DNA]</scope>
    <source>
        <strain evidence="8">ANC 5076</strain>
    </source>
</reference>
<comment type="subunit">
    <text evidence="6">Part of the ribosomal stalk of the 50S ribosomal subunit. The N-terminus interacts with L11 and the large rRNA to form the base of the stalk. The C-terminus forms an elongated spine to which L12 dimers bind in a sequential fashion forming a multimeric L10(L12)X complex.</text>
</comment>
<protein>
    <recommendedName>
        <fullName evidence="5 6">Large ribosomal subunit protein uL10</fullName>
    </recommendedName>
</protein>
<organism evidence="7 8">
    <name type="scientific">Acinetobacter bohemicus</name>
    <dbReference type="NCBI Taxonomy" id="1435036"/>
    <lineage>
        <taxon>Bacteria</taxon>
        <taxon>Pseudomonadati</taxon>
        <taxon>Pseudomonadota</taxon>
        <taxon>Gammaproteobacteria</taxon>
        <taxon>Moraxellales</taxon>
        <taxon>Moraxellaceae</taxon>
        <taxon>Acinetobacter</taxon>
    </lineage>
</organism>
<dbReference type="PANTHER" id="PTHR11560">
    <property type="entry name" value="39S RIBOSOMAL PROTEIN L10, MITOCHONDRIAL"/>
    <property type="match status" value="1"/>
</dbReference>
<evidence type="ECO:0000313" key="7">
    <source>
        <dbReference type="EMBL" id="SFS69276.1"/>
    </source>
</evidence>
<dbReference type="NCBIfam" id="NF000955">
    <property type="entry name" value="PRK00099.1-1"/>
    <property type="match status" value="1"/>
</dbReference>
<keyword evidence="6" id="KW-0694">RNA-binding</keyword>
<gene>
    <name evidence="6" type="primary">rplJ</name>
    <name evidence="7" type="ORF">SAMN05444586_10067</name>
</gene>
<sequence length="174" mass="18706">MALLIESKKQIVAEVTEIASTAFAAVVADYQGLTVEQLTALRVEARKLGVATRVVRNTLAKRALQDTQFAILNDNLVGPTILAFSTSEDDMGAAARLFEEFAKTNKAFELKAAAFDGKLYQGEEIGVIANLPNQEKALTMLASVLQAPISKLGRLLTALQEKNEAPEVAEVTEA</sequence>